<dbReference type="OrthoDB" id="1277691at2759"/>
<proteinExistence type="inferred from homology"/>
<dbReference type="EMBL" id="OUUW01000012">
    <property type="protein sequence ID" value="SPP87521.1"/>
    <property type="molecule type" value="Genomic_DNA"/>
</dbReference>
<dbReference type="GO" id="GO:0019899">
    <property type="term" value="F:enzyme binding"/>
    <property type="evidence" value="ECO:0007669"/>
    <property type="project" value="TreeGrafter"/>
</dbReference>
<feature type="transmembrane region" description="Helical" evidence="6">
    <location>
        <begin position="33"/>
        <end position="51"/>
    </location>
</feature>
<dbReference type="GO" id="GO:2001234">
    <property type="term" value="P:negative regulation of apoptotic signaling pathway"/>
    <property type="evidence" value="ECO:0007669"/>
    <property type="project" value="TreeGrafter"/>
</dbReference>
<dbReference type="GO" id="GO:0031966">
    <property type="term" value="C:mitochondrial membrane"/>
    <property type="evidence" value="ECO:0007669"/>
    <property type="project" value="TreeGrafter"/>
</dbReference>
<dbReference type="PANTHER" id="PTHR23291">
    <property type="entry name" value="BAX INHIBITOR-RELATED"/>
    <property type="match status" value="1"/>
</dbReference>
<name>A0A3B0KQM4_DROGU</name>
<evidence type="ECO:0000256" key="5">
    <source>
        <dbReference type="ARBA" id="ARBA00023136"/>
    </source>
</evidence>
<protein>
    <submittedName>
        <fullName evidence="7">Blast:Probable Bax inhibitor 1</fullName>
    </submittedName>
</protein>
<organism evidence="7 8">
    <name type="scientific">Drosophila guanche</name>
    <name type="common">Fruit fly</name>
    <dbReference type="NCBI Taxonomy" id="7266"/>
    <lineage>
        <taxon>Eukaryota</taxon>
        <taxon>Metazoa</taxon>
        <taxon>Ecdysozoa</taxon>
        <taxon>Arthropoda</taxon>
        <taxon>Hexapoda</taxon>
        <taxon>Insecta</taxon>
        <taxon>Pterygota</taxon>
        <taxon>Neoptera</taxon>
        <taxon>Endopterygota</taxon>
        <taxon>Diptera</taxon>
        <taxon>Brachycera</taxon>
        <taxon>Muscomorpha</taxon>
        <taxon>Ephydroidea</taxon>
        <taxon>Drosophilidae</taxon>
        <taxon>Drosophila</taxon>
        <taxon>Sophophora</taxon>
    </lineage>
</organism>
<keyword evidence="4 6" id="KW-1133">Transmembrane helix</keyword>
<dbReference type="GO" id="GO:0034620">
    <property type="term" value="P:cellular response to unfolded protein"/>
    <property type="evidence" value="ECO:0007669"/>
    <property type="project" value="TreeGrafter"/>
</dbReference>
<accession>A0A3B0KQM4</accession>
<keyword evidence="5 6" id="KW-0472">Membrane</keyword>
<dbReference type="OMA" id="MESYTIC"/>
<dbReference type="CDD" id="cd10430">
    <property type="entry name" value="BI-1"/>
    <property type="match status" value="1"/>
</dbReference>
<keyword evidence="8" id="KW-1185">Reference proteome</keyword>
<reference evidence="8" key="1">
    <citation type="submission" date="2018-01" db="EMBL/GenBank/DDBJ databases">
        <authorList>
            <person name="Alioto T."/>
            <person name="Alioto T."/>
        </authorList>
    </citation>
    <scope>NUCLEOTIDE SEQUENCE [LARGE SCALE GENOMIC DNA]</scope>
</reference>
<evidence type="ECO:0000256" key="4">
    <source>
        <dbReference type="ARBA" id="ARBA00022989"/>
    </source>
</evidence>
<evidence type="ECO:0000313" key="8">
    <source>
        <dbReference type="Proteomes" id="UP000268350"/>
    </source>
</evidence>
<dbReference type="PANTHER" id="PTHR23291:SF32">
    <property type="entry name" value="BAX INHIBITOR 1"/>
    <property type="match status" value="1"/>
</dbReference>
<evidence type="ECO:0000256" key="6">
    <source>
        <dbReference type="RuleBase" id="RU004379"/>
    </source>
</evidence>
<comment type="subcellular location">
    <subcellularLocation>
        <location evidence="1">Membrane</location>
        <topology evidence="1">Multi-pass membrane protein</topology>
    </subcellularLocation>
</comment>
<feature type="transmembrane region" description="Helical" evidence="6">
    <location>
        <begin position="171"/>
        <end position="191"/>
    </location>
</feature>
<dbReference type="STRING" id="7266.A0A3B0KQM4"/>
<dbReference type="Pfam" id="PF01027">
    <property type="entry name" value="Bax1-I"/>
    <property type="match status" value="1"/>
</dbReference>
<dbReference type="GO" id="GO:0033119">
    <property type="term" value="P:negative regulation of RNA splicing"/>
    <property type="evidence" value="ECO:0007669"/>
    <property type="project" value="TreeGrafter"/>
</dbReference>
<gene>
    <name evidence="7" type="ORF">DGUA_6G009945</name>
</gene>
<evidence type="ECO:0000313" key="7">
    <source>
        <dbReference type="EMBL" id="SPP87521.1"/>
    </source>
</evidence>
<dbReference type="Proteomes" id="UP000268350">
    <property type="component" value="Unassembled WGS sequence"/>
</dbReference>
<feature type="transmembrane region" description="Helical" evidence="6">
    <location>
        <begin position="90"/>
        <end position="110"/>
    </location>
</feature>
<comment type="similarity">
    <text evidence="2 6">Belongs to the BI1 family.</text>
</comment>
<evidence type="ECO:0000256" key="1">
    <source>
        <dbReference type="ARBA" id="ARBA00004141"/>
    </source>
</evidence>
<feature type="transmembrane region" description="Helical" evidence="6">
    <location>
        <begin position="116"/>
        <end position="137"/>
    </location>
</feature>
<evidence type="ECO:0000256" key="3">
    <source>
        <dbReference type="ARBA" id="ARBA00022692"/>
    </source>
</evidence>
<feature type="transmembrane region" description="Helical" evidence="6">
    <location>
        <begin position="57"/>
        <end position="78"/>
    </location>
</feature>
<feature type="transmembrane region" description="Helical" evidence="6">
    <location>
        <begin position="144"/>
        <end position="165"/>
    </location>
</feature>
<dbReference type="AlphaFoldDB" id="A0A3B0KQM4"/>
<keyword evidence="3 6" id="KW-0812">Transmembrane</keyword>
<dbReference type="InterPro" id="IPR006214">
    <property type="entry name" value="Bax_inhibitor_1-related"/>
</dbReference>
<sequence>MAAATAQKINERFQSFVHGLNDRYEPHVRQHLAKVYMVLGSTAAATTVGALCQMRGFLDLGVLAALGTLFLVLGLHFYKDNGKNYRTRLTMLYAFGFLSGQTMGPLLGYVSHINPAIIITALTGTFVTFLSLSLAALLAEQGKYLFLGGILVSVVNTMALLSLFNMLFQSYIVQVTQLYVGVFVMAAFIVYDTQNIVQKCRHGNRDVVQHALDLFFDVLSMFRRLLIILTQKEERKQDERRRRN</sequence>
<evidence type="ECO:0000256" key="2">
    <source>
        <dbReference type="ARBA" id="ARBA00010350"/>
    </source>
</evidence>